<evidence type="ECO:0000256" key="6">
    <source>
        <dbReference type="ARBA" id="ARBA00070405"/>
    </source>
</evidence>
<dbReference type="NCBIfam" id="NF002134">
    <property type="entry name" value="PRK00971.1-4"/>
    <property type="match status" value="1"/>
</dbReference>
<evidence type="ECO:0000256" key="7">
    <source>
        <dbReference type="HAMAP-Rule" id="MF_00313"/>
    </source>
</evidence>
<keyword evidence="7" id="KW-0007">Acetylation</keyword>
<feature type="binding site" evidence="7">
    <location>
        <position position="242"/>
    </location>
    <ligand>
        <name>substrate</name>
    </ligand>
</feature>
<comment type="subunit">
    <text evidence="2 7">Homotetramer.</text>
</comment>
<evidence type="ECO:0000313" key="8">
    <source>
        <dbReference type="EMBL" id="QDQ97197.1"/>
    </source>
</evidence>
<feature type="binding site" evidence="7">
    <location>
        <position position="159"/>
    </location>
    <ligand>
        <name>substrate</name>
    </ligand>
</feature>
<dbReference type="EMBL" id="CP041765">
    <property type="protein sequence ID" value="QDQ97197.1"/>
    <property type="molecule type" value="Genomic_DNA"/>
</dbReference>
<dbReference type="KEGG" id="toy:FO059_07420"/>
<feature type="binding site" evidence="7">
    <location>
        <position position="190"/>
    </location>
    <ligand>
        <name>substrate</name>
    </ligand>
</feature>
<dbReference type="PANTHER" id="PTHR12544:SF29">
    <property type="entry name" value="GLUTAMINASE"/>
    <property type="match status" value="1"/>
</dbReference>
<dbReference type="GO" id="GO:0006537">
    <property type="term" value="P:glutamate biosynthetic process"/>
    <property type="evidence" value="ECO:0007669"/>
    <property type="project" value="TreeGrafter"/>
</dbReference>
<dbReference type="GO" id="GO:0006543">
    <property type="term" value="P:L-glutamine catabolic process"/>
    <property type="evidence" value="ECO:0007669"/>
    <property type="project" value="TreeGrafter"/>
</dbReference>
<dbReference type="OrthoDB" id="9788822at2"/>
<dbReference type="Proteomes" id="UP000317344">
    <property type="component" value="Chromosome"/>
</dbReference>
<feature type="binding site" evidence="7">
    <location>
        <position position="64"/>
    </location>
    <ligand>
        <name>substrate</name>
    </ligand>
</feature>
<evidence type="ECO:0000313" key="9">
    <source>
        <dbReference type="Proteomes" id="UP000317344"/>
    </source>
</evidence>
<proteinExistence type="inferred from homology"/>
<name>A0A516X2E1_9ACTN</name>
<dbReference type="InterPro" id="IPR036513">
    <property type="entry name" value="STAS_dom_sf"/>
</dbReference>
<dbReference type="HAMAP" id="MF_00313">
    <property type="entry name" value="Glutaminase"/>
    <property type="match status" value="1"/>
</dbReference>
<feature type="binding site" evidence="7">
    <location>
        <position position="114"/>
    </location>
    <ligand>
        <name>substrate</name>
    </ligand>
</feature>
<dbReference type="GO" id="GO:0004359">
    <property type="term" value="F:glutaminase activity"/>
    <property type="evidence" value="ECO:0007669"/>
    <property type="project" value="UniProtKB-UniRule"/>
</dbReference>
<evidence type="ECO:0000256" key="3">
    <source>
        <dbReference type="ARBA" id="ARBA00012918"/>
    </source>
</evidence>
<protein>
    <recommendedName>
        <fullName evidence="6 7">Glutaminase</fullName>
        <ecNumber evidence="3 7">3.5.1.2</ecNumber>
    </recommendedName>
</protein>
<keyword evidence="9" id="KW-1185">Reference proteome</keyword>
<keyword evidence="4 7" id="KW-0378">Hydrolase</keyword>
<dbReference type="RefSeq" id="WP_143907653.1">
    <property type="nucleotide sequence ID" value="NZ_CP041765.1"/>
</dbReference>
<evidence type="ECO:0000256" key="4">
    <source>
        <dbReference type="ARBA" id="ARBA00022801"/>
    </source>
</evidence>
<dbReference type="NCBIfam" id="TIGR03814">
    <property type="entry name" value="Gln_ase"/>
    <property type="match status" value="1"/>
</dbReference>
<dbReference type="FunFam" id="3.40.710.10:FF:000005">
    <property type="entry name" value="Glutaminase"/>
    <property type="match status" value="1"/>
</dbReference>
<dbReference type="InterPro" id="IPR015868">
    <property type="entry name" value="Glutaminase"/>
</dbReference>
<dbReference type="Gene3D" id="3.30.750.24">
    <property type="entry name" value="STAS domain"/>
    <property type="match status" value="1"/>
</dbReference>
<dbReference type="EC" id="3.5.1.2" evidence="3 7"/>
<dbReference type="Gene3D" id="3.40.710.10">
    <property type="entry name" value="DD-peptidase/beta-lactamase superfamily"/>
    <property type="match status" value="1"/>
</dbReference>
<evidence type="ECO:0000256" key="2">
    <source>
        <dbReference type="ARBA" id="ARBA00011881"/>
    </source>
</evidence>
<dbReference type="Pfam" id="PF04960">
    <property type="entry name" value="Glutaminase"/>
    <property type="match status" value="1"/>
</dbReference>
<accession>A0A516X2E1</accession>
<dbReference type="SUPFAM" id="SSF52091">
    <property type="entry name" value="SpoIIaa-like"/>
    <property type="match status" value="1"/>
</dbReference>
<dbReference type="AlphaFoldDB" id="A0A516X2E1"/>
<evidence type="ECO:0000256" key="5">
    <source>
        <dbReference type="ARBA" id="ARBA00049534"/>
    </source>
</evidence>
<dbReference type="SUPFAM" id="SSF56601">
    <property type="entry name" value="beta-lactamase/transpeptidase-like"/>
    <property type="match status" value="1"/>
</dbReference>
<reference evidence="8 9" key="2">
    <citation type="submission" date="2019-07" db="EMBL/GenBank/DDBJ databases">
        <authorList>
            <person name="Huang Y."/>
        </authorList>
    </citation>
    <scope>NUCLEOTIDE SEQUENCE [LARGE SCALE GENOMIC DNA]</scope>
    <source>
        <strain evidence="8 9">HY188</strain>
    </source>
</reference>
<organism evidence="8 9">
    <name type="scientific">Tomitella fengzijianii</name>
    <dbReference type="NCBI Taxonomy" id="2597660"/>
    <lineage>
        <taxon>Bacteria</taxon>
        <taxon>Bacillati</taxon>
        <taxon>Actinomycetota</taxon>
        <taxon>Actinomycetes</taxon>
        <taxon>Mycobacteriales</taxon>
        <taxon>Tomitella</taxon>
    </lineage>
</organism>
<sequence length="450" mass="47984">MRSPIHEYLTELLQSCEVVQGGAPASYIPELAEADPSQFAIGLSAVDGAVYCAGDAEVEFTIQSISKPFVYGFALEDLGPEKVWDAVDVEPSGDAFNELSLEPETGRPMNPMINAGALATHALLLPGGGVDARVERIRSGLSALAGRELEIDEQVYHSEMETAYRNRALANMLRSAGNVDLEPLQLVRGYTRQCAVRVTTRDLAIMAATLSNGGVQPWTGERVFSARVVRQVLTVMTTCGMYDSAGDWLSTVGIPAKSGVGGGIIGVLPGQAGIATFSPPLDTHGNSVRGVGVFERMTEDMGLHLMSVPPPARSVLRDDGEITTADGGRVGIYALQGAIQFAGAEWIARHLEQFPPESPTVAWDLSRTYSVNKVARRLLLEIARGLEDDGRTVVLIDPDGVIADPVIGDGRRLRVVDSLAGIVGEEALRVPAYYTSPSVDTPTPDVTTVE</sequence>
<dbReference type="InterPro" id="IPR012338">
    <property type="entry name" value="Beta-lactam/transpept-like"/>
</dbReference>
<feature type="binding site" evidence="7">
    <location>
        <position position="260"/>
    </location>
    <ligand>
        <name>substrate</name>
    </ligand>
</feature>
<dbReference type="PANTHER" id="PTHR12544">
    <property type="entry name" value="GLUTAMINASE"/>
    <property type="match status" value="1"/>
</dbReference>
<gene>
    <name evidence="7" type="primary">glsA</name>
    <name evidence="8" type="ORF">FO059_07420</name>
</gene>
<reference evidence="8 9" key="1">
    <citation type="submission" date="2019-07" db="EMBL/GenBank/DDBJ databases">
        <title>Tomitella cavernea sp. nov., an actinomycete isolated from soil.</title>
        <authorList>
            <person name="Cheng J."/>
        </authorList>
    </citation>
    <scope>NUCLEOTIDE SEQUENCE [LARGE SCALE GENOMIC DNA]</scope>
    <source>
        <strain evidence="8 9">HY188</strain>
    </source>
</reference>
<comment type="similarity">
    <text evidence="1 7">Belongs to the glutaminase family.</text>
</comment>
<feature type="binding site" evidence="7">
    <location>
        <position position="166"/>
    </location>
    <ligand>
        <name>substrate</name>
    </ligand>
</feature>
<evidence type="ECO:0000256" key="1">
    <source>
        <dbReference type="ARBA" id="ARBA00011076"/>
    </source>
</evidence>
<comment type="catalytic activity">
    <reaction evidence="5 7">
        <text>L-glutamine + H2O = L-glutamate + NH4(+)</text>
        <dbReference type="Rhea" id="RHEA:15889"/>
        <dbReference type="ChEBI" id="CHEBI:15377"/>
        <dbReference type="ChEBI" id="CHEBI:28938"/>
        <dbReference type="ChEBI" id="CHEBI:29985"/>
        <dbReference type="ChEBI" id="CHEBI:58359"/>
        <dbReference type="EC" id="3.5.1.2"/>
    </reaction>
</comment>